<dbReference type="PROSITE" id="PS50228">
    <property type="entry name" value="SUEL_LECTIN"/>
    <property type="match status" value="1"/>
</dbReference>
<dbReference type="Gene3D" id="2.60.120.740">
    <property type="match status" value="1"/>
</dbReference>
<dbReference type="InterPro" id="IPR000922">
    <property type="entry name" value="Lectin_gal-bd_dom"/>
</dbReference>
<keyword evidence="1" id="KW-0812">Transmembrane</keyword>
<dbReference type="EnsemblMetazoa" id="CapteT217451">
    <property type="protein sequence ID" value="CapteP217451"/>
    <property type="gene ID" value="CapteG217451"/>
</dbReference>
<proteinExistence type="predicted"/>
<dbReference type="HOGENOM" id="CLU_029488_0_0_1"/>
<sequence>MGKRPVIYHYYPSCMPVDGALVVDQMVQFLPAVCYKPAAGIIHVEVWAFEVPVEIVAVLFFQYSKISVYNGEICDYEDFSGSCNNEEVLQILKATYGHMEVGKCIVADIGFLGCQSDVTGVLKHECNGKQACTIRADDQKFRDTAPCRPGIVVYLRASYACLKVTPQYDLCRGLSARPSMQYIPSEQIQNPRCSGANHVRITGQRGQNISFSVIRLTEHEITSVGVIINEETQEHLPISLRHRNNQLGSLKANAVSIAIDELPPNAAFVLGYQASGCADITTPKYATVTRTDSETIVACIHTEQKWNLKCRGVHWLGIIGNCTSNDVIYVIVICITIFLSVLVITTGYVCLRTARIQSGLECSKKSAEPEWAFGANQTMTRLAKQRPDSDYLQPMYPGDAQNVMPAAIYDTPPPNPMQVPQDNTCTSVKQNNDEDYNATVSSTSTDYKKYFVLDKDYMNTKEFINNV</sequence>
<evidence type="ECO:0000256" key="1">
    <source>
        <dbReference type="SAM" id="Phobius"/>
    </source>
</evidence>
<reference evidence="5" key="1">
    <citation type="submission" date="2012-12" db="EMBL/GenBank/DDBJ databases">
        <authorList>
            <person name="Hellsten U."/>
            <person name="Grimwood J."/>
            <person name="Chapman J.A."/>
            <person name="Shapiro H."/>
            <person name="Aerts A."/>
            <person name="Otillar R.P."/>
            <person name="Terry A.Y."/>
            <person name="Boore J.L."/>
            <person name="Simakov O."/>
            <person name="Marletaz F."/>
            <person name="Cho S.-J."/>
            <person name="Edsinger-Gonzales E."/>
            <person name="Havlak P."/>
            <person name="Kuo D.-H."/>
            <person name="Larsson T."/>
            <person name="Lv J."/>
            <person name="Arendt D."/>
            <person name="Savage R."/>
            <person name="Osoegawa K."/>
            <person name="de Jong P."/>
            <person name="Lindberg D.R."/>
            <person name="Seaver E.C."/>
            <person name="Weisblat D.A."/>
            <person name="Putnam N.H."/>
            <person name="Grigoriev I.V."/>
            <person name="Rokhsar D.S."/>
        </authorList>
    </citation>
    <scope>NUCLEOTIDE SEQUENCE</scope>
    <source>
        <strain evidence="5">I ESC-2004</strain>
    </source>
</reference>
<protein>
    <recommendedName>
        <fullName evidence="2">SUEL-type lectin domain-containing protein</fullName>
    </recommendedName>
</protein>
<dbReference type="EMBL" id="AMQN01001287">
    <property type="status" value="NOT_ANNOTATED_CDS"/>
    <property type="molecule type" value="Genomic_DNA"/>
</dbReference>
<dbReference type="CDD" id="cd22823">
    <property type="entry name" value="Gal_Rha_Lectin"/>
    <property type="match status" value="1"/>
</dbReference>
<name>R7UNW0_CAPTE</name>
<keyword evidence="5" id="KW-1185">Reference proteome</keyword>
<dbReference type="OrthoDB" id="6074642at2759"/>
<feature type="transmembrane region" description="Helical" evidence="1">
    <location>
        <begin position="327"/>
        <end position="351"/>
    </location>
</feature>
<feature type="domain" description="SUEL-type lectin" evidence="2">
    <location>
        <begin position="73"/>
        <end position="162"/>
    </location>
</feature>
<keyword evidence="1" id="KW-1133">Transmembrane helix</keyword>
<evidence type="ECO:0000259" key="2">
    <source>
        <dbReference type="PROSITE" id="PS50228"/>
    </source>
</evidence>
<keyword evidence="1" id="KW-0472">Membrane</keyword>
<organism evidence="3">
    <name type="scientific">Capitella teleta</name>
    <name type="common">Polychaete worm</name>
    <dbReference type="NCBI Taxonomy" id="283909"/>
    <lineage>
        <taxon>Eukaryota</taxon>
        <taxon>Metazoa</taxon>
        <taxon>Spiralia</taxon>
        <taxon>Lophotrochozoa</taxon>
        <taxon>Annelida</taxon>
        <taxon>Polychaeta</taxon>
        <taxon>Sedentaria</taxon>
        <taxon>Scolecida</taxon>
        <taxon>Capitellidae</taxon>
        <taxon>Capitella</taxon>
    </lineage>
</organism>
<dbReference type="GO" id="GO:0030246">
    <property type="term" value="F:carbohydrate binding"/>
    <property type="evidence" value="ECO:0007669"/>
    <property type="project" value="InterPro"/>
</dbReference>
<accession>R7UNW0</accession>
<evidence type="ECO:0000313" key="3">
    <source>
        <dbReference type="EMBL" id="ELU05607.1"/>
    </source>
</evidence>
<dbReference type="Pfam" id="PF02140">
    <property type="entry name" value="SUEL_Lectin"/>
    <property type="match status" value="1"/>
</dbReference>
<dbReference type="InterPro" id="IPR043159">
    <property type="entry name" value="Lectin_gal-bd_sf"/>
</dbReference>
<dbReference type="AlphaFoldDB" id="R7UNW0"/>
<evidence type="ECO:0000313" key="4">
    <source>
        <dbReference type="EnsemblMetazoa" id="CapteP217451"/>
    </source>
</evidence>
<dbReference type="Proteomes" id="UP000014760">
    <property type="component" value="Unassembled WGS sequence"/>
</dbReference>
<evidence type="ECO:0000313" key="5">
    <source>
        <dbReference type="Proteomes" id="UP000014760"/>
    </source>
</evidence>
<dbReference type="PANTHER" id="PTHR46780">
    <property type="entry name" value="PROTEIN EVA-1"/>
    <property type="match status" value="1"/>
</dbReference>
<reference evidence="3 5" key="2">
    <citation type="journal article" date="2013" name="Nature">
        <title>Insights into bilaterian evolution from three spiralian genomes.</title>
        <authorList>
            <person name="Simakov O."/>
            <person name="Marletaz F."/>
            <person name="Cho S.J."/>
            <person name="Edsinger-Gonzales E."/>
            <person name="Havlak P."/>
            <person name="Hellsten U."/>
            <person name="Kuo D.H."/>
            <person name="Larsson T."/>
            <person name="Lv J."/>
            <person name="Arendt D."/>
            <person name="Savage R."/>
            <person name="Osoegawa K."/>
            <person name="de Jong P."/>
            <person name="Grimwood J."/>
            <person name="Chapman J.A."/>
            <person name="Shapiro H."/>
            <person name="Aerts A."/>
            <person name="Otillar R.P."/>
            <person name="Terry A.Y."/>
            <person name="Boore J.L."/>
            <person name="Grigoriev I.V."/>
            <person name="Lindberg D.R."/>
            <person name="Seaver E.C."/>
            <person name="Weisblat D.A."/>
            <person name="Putnam N.H."/>
            <person name="Rokhsar D.S."/>
        </authorList>
    </citation>
    <scope>NUCLEOTIDE SEQUENCE</scope>
    <source>
        <strain evidence="3 5">I ESC-2004</strain>
    </source>
</reference>
<gene>
    <name evidence="3" type="ORF">CAPTEDRAFT_217451</name>
</gene>
<reference evidence="4" key="3">
    <citation type="submission" date="2015-06" db="UniProtKB">
        <authorList>
            <consortium name="EnsemblMetazoa"/>
        </authorList>
    </citation>
    <scope>IDENTIFICATION</scope>
</reference>
<dbReference type="EMBL" id="KB301364">
    <property type="protein sequence ID" value="ELU05607.1"/>
    <property type="molecule type" value="Genomic_DNA"/>
</dbReference>